<dbReference type="AlphaFoldDB" id="A0A147I3K8"/>
<gene>
    <name evidence="2" type="ORF">NS334_08665</name>
</gene>
<proteinExistence type="predicted"/>
<accession>A0A147I3K8</accession>
<dbReference type="PATRIC" id="fig|869719.3.peg.1412"/>
<sequence>MVAIIAGALSIVAGPAPVAAGVPALRDFTWHPLLPAPDGSALGTHGPRAARTVALLQMGIPGDAPRHLTVFQVDCVADRVTSIRGYAVDSTLTRITGDAAPYGMEPQAAALAKGRPMSLAMVAEAPAGALAQLACDDTRMNTVPTAPLSAMIGGASHIDDEQDRK</sequence>
<protein>
    <submittedName>
        <fullName evidence="2">Uncharacterized protein</fullName>
    </submittedName>
</protein>
<feature type="chain" id="PRO_5007548225" evidence="1">
    <location>
        <begin position="21"/>
        <end position="165"/>
    </location>
</feature>
<comment type="caution">
    <text evidence="2">The sequence shown here is derived from an EMBL/GenBank/DDBJ whole genome shotgun (WGS) entry which is preliminary data.</text>
</comment>
<evidence type="ECO:0000313" key="2">
    <source>
        <dbReference type="EMBL" id="KTT72653.1"/>
    </source>
</evidence>
<organism evidence="2 3">
    <name type="scientific">Sphingomonas endophytica</name>
    <dbReference type="NCBI Taxonomy" id="869719"/>
    <lineage>
        <taxon>Bacteria</taxon>
        <taxon>Pseudomonadati</taxon>
        <taxon>Pseudomonadota</taxon>
        <taxon>Alphaproteobacteria</taxon>
        <taxon>Sphingomonadales</taxon>
        <taxon>Sphingomonadaceae</taxon>
        <taxon>Sphingomonas</taxon>
    </lineage>
</organism>
<keyword evidence="1" id="KW-0732">Signal</keyword>
<dbReference type="EMBL" id="LDTB01000025">
    <property type="protein sequence ID" value="KTT72653.1"/>
    <property type="molecule type" value="Genomic_DNA"/>
</dbReference>
<reference evidence="2 3" key="1">
    <citation type="journal article" date="2016" name="Front. Microbiol.">
        <title>Genomic Resource of Rice Seed Associated Bacteria.</title>
        <authorList>
            <person name="Midha S."/>
            <person name="Bansal K."/>
            <person name="Sharma S."/>
            <person name="Kumar N."/>
            <person name="Patil P.P."/>
            <person name="Chaudhry V."/>
            <person name="Patil P.B."/>
        </authorList>
    </citation>
    <scope>NUCLEOTIDE SEQUENCE [LARGE SCALE GENOMIC DNA]</scope>
    <source>
        <strain evidence="2 3">NS334</strain>
    </source>
</reference>
<evidence type="ECO:0000256" key="1">
    <source>
        <dbReference type="SAM" id="SignalP"/>
    </source>
</evidence>
<dbReference type="Proteomes" id="UP000074310">
    <property type="component" value="Unassembled WGS sequence"/>
</dbReference>
<evidence type="ECO:0000313" key="3">
    <source>
        <dbReference type="Proteomes" id="UP000074310"/>
    </source>
</evidence>
<feature type="signal peptide" evidence="1">
    <location>
        <begin position="1"/>
        <end position="20"/>
    </location>
</feature>
<name>A0A147I3K8_9SPHN</name>
<keyword evidence="3" id="KW-1185">Reference proteome</keyword>